<dbReference type="KEGG" id="pshq:F3W81_06525"/>
<reference evidence="1 2" key="1">
    <citation type="submission" date="2019-10" db="EMBL/GenBank/DDBJ databases">
        <title>Pseudopuniceibacterium sp. HQ09 islated from Antarctica.</title>
        <authorList>
            <person name="Liao L."/>
            <person name="Su S."/>
            <person name="Chen B."/>
            <person name="Yu Y."/>
        </authorList>
    </citation>
    <scope>NUCLEOTIDE SEQUENCE [LARGE SCALE GENOMIC DNA]</scope>
    <source>
        <strain evidence="1 2">HQ09</strain>
    </source>
</reference>
<proteinExistence type="predicted"/>
<dbReference type="AlphaFoldDB" id="A0A7L9WLC4"/>
<evidence type="ECO:0000313" key="2">
    <source>
        <dbReference type="Proteomes" id="UP000594118"/>
    </source>
</evidence>
<dbReference type="RefSeq" id="WP_193082817.1">
    <property type="nucleotide sequence ID" value="NZ_CP045201.1"/>
</dbReference>
<sequence length="86" mass="9114">MDDDAGLDVSLGSVAICIVDAKGKVVLERSVTFEIAEIAVCLNRFVQPLTLVGFEASAMSQHLFSGLKSAGFETVCMQARHVNAAL</sequence>
<accession>A0A7L9WLC4</accession>
<dbReference type="EMBL" id="CP045201">
    <property type="protein sequence ID" value="QOL80497.1"/>
    <property type="molecule type" value="Genomic_DNA"/>
</dbReference>
<name>A0A7L9WLC4_9RHOB</name>
<keyword evidence="2" id="KW-1185">Reference proteome</keyword>
<dbReference type="Proteomes" id="UP000594118">
    <property type="component" value="Chromosome"/>
</dbReference>
<protein>
    <submittedName>
        <fullName evidence="1">Uncharacterized protein</fullName>
    </submittedName>
</protein>
<gene>
    <name evidence="1" type="ORF">F3W81_06525</name>
</gene>
<evidence type="ECO:0000313" key="1">
    <source>
        <dbReference type="EMBL" id="QOL80497.1"/>
    </source>
</evidence>
<organism evidence="1 2">
    <name type="scientific">Pseudooceanicola spongiae</name>
    <dbReference type="NCBI Taxonomy" id="2613965"/>
    <lineage>
        <taxon>Bacteria</taxon>
        <taxon>Pseudomonadati</taxon>
        <taxon>Pseudomonadota</taxon>
        <taxon>Alphaproteobacteria</taxon>
        <taxon>Rhodobacterales</taxon>
        <taxon>Paracoccaceae</taxon>
        <taxon>Pseudooceanicola</taxon>
    </lineage>
</organism>